<sequence>MGTKAIDPQTIRNVTIIGDPDETARIAHRLLRRGGTTGSGRQSHVHWTAGRVEHTIRVTELSSHAPIPDLVRSIRVADGVIALANAAVRSDPRLETLLRIADDHQVARICLIHGLDQPAADHDRCVRTITDTRGAVPLRLHLPLGTGTQFQGVIDLVSMWALEPMGVEFYGSYWKVAEDCYRTLAQAVMEQEAMDSSRSPRQIPPDELHHRIRSLTRIGDIVPVLCSAAPRSDDIAPLLDAIVRYLPSPMDVCQPEHALDY</sequence>
<dbReference type="AlphaFoldDB" id="A0A849C7U2"/>
<evidence type="ECO:0000256" key="1">
    <source>
        <dbReference type="ARBA" id="ARBA00022741"/>
    </source>
</evidence>
<proteinExistence type="predicted"/>
<evidence type="ECO:0000313" key="6">
    <source>
        <dbReference type="Proteomes" id="UP000586827"/>
    </source>
</evidence>
<dbReference type="SUPFAM" id="SSF52540">
    <property type="entry name" value="P-loop containing nucleoside triphosphate hydrolases"/>
    <property type="match status" value="1"/>
</dbReference>
<dbReference type="EMBL" id="JABELX010000007">
    <property type="protein sequence ID" value="NNH72450.1"/>
    <property type="molecule type" value="Genomic_DNA"/>
</dbReference>
<keyword evidence="3" id="KW-0342">GTP-binding</keyword>
<keyword evidence="1" id="KW-0547">Nucleotide-binding</keyword>
<comment type="caution">
    <text evidence="5">The sequence shown here is derived from an EMBL/GenBank/DDBJ whole genome shotgun (WGS) entry which is preliminary data.</text>
</comment>
<evidence type="ECO:0000256" key="2">
    <source>
        <dbReference type="ARBA" id="ARBA00022917"/>
    </source>
</evidence>
<dbReference type="Gene3D" id="3.40.50.300">
    <property type="entry name" value="P-loop containing nucleotide triphosphate hydrolases"/>
    <property type="match status" value="2"/>
</dbReference>
<evidence type="ECO:0000256" key="3">
    <source>
        <dbReference type="ARBA" id="ARBA00023134"/>
    </source>
</evidence>
<dbReference type="GO" id="GO:0005525">
    <property type="term" value="F:GTP binding"/>
    <property type="evidence" value="ECO:0007669"/>
    <property type="project" value="UniProtKB-KW"/>
</dbReference>
<dbReference type="PANTHER" id="PTHR43261:SF1">
    <property type="entry name" value="RIBOSOME-RELEASING FACTOR 2, MITOCHONDRIAL"/>
    <property type="match status" value="1"/>
</dbReference>
<dbReference type="PANTHER" id="PTHR43261">
    <property type="entry name" value="TRANSLATION ELONGATION FACTOR G-RELATED"/>
    <property type="match status" value="1"/>
</dbReference>
<reference evidence="5 6" key="1">
    <citation type="submission" date="2020-05" db="EMBL/GenBank/DDBJ databases">
        <title>MicrobeNet Type strains.</title>
        <authorList>
            <person name="Nicholson A.C."/>
        </authorList>
    </citation>
    <scope>NUCLEOTIDE SEQUENCE [LARGE SCALE GENOMIC DNA]</scope>
    <source>
        <strain evidence="5 6">JCM 3224</strain>
    </source>
</reference>
<dbReference type="InterPro" id="IPR027417">
    <property type="entry name" value="P-loop_NTPase"/>
</dbReference>
<organism evidence="5 6">
    <name type="scientific">Nocardia uniformis</name>
    <dbReference type="NCBI Taxonomy" id="53432"/>
    <lineage>
        <taxon>Bacteria</taxon>
        <taxon>Bacillati</taxon>
        <taxon>Actinomycetota</taxon>
        <taxon>Actinomycetes</taxon>
        <taxon>Mycobacteriales</taxon>
        <taxon>Nocardiaceae</taxon>
        <taxon>Nocardia</taxon>
    </lineage>
</organism>
<dbReference type="GO" id="GO:0032790">
    <property type="term" value="P:ribosome disassembly"/>
    <property type="evidence" value="ECO:0007669"/>
    <property type="project" value="TreeGrafter"/>
</dbReference>
<accession>A0A849C7U2</accession>
<protein>
    <recommendedName>
        <fullName evidence="4">Tr-type G domain-containing protein</fullName>
    </recommendedName>
</protein>
<feature type="domain" description="Tr-type G" evidence="4">
    <location>
        <begin position="70"/>
        <end position="248"/>
    </location>
</feature>
<gene>
    <name evidence="5" type="ORF">HLB23_21745</name>
</gene>
<dbReference type="Proteomes" id="UP000586827">
    <property type="component" value="Unassembled WGS sequence"/>
</dbReference>
<dbReference type="RefSeq" id="WP_067519255.1">
    <property type="nucleotide sequence ID" value="NZ_JABELX010000007.1"/>
</dbReference>
<dbReference type="InterPro" id="IPR000795">
    <property type="entry name" value="T_Tr_GTP-bd_dom"/>
</dbReference>
<name>A0A849C7U2_9NOCA</name>
<evidence type="ECO:0000259" key="4">
    <source>
        <dbReference type="Pfam" id="PF00009"/>
    </source>
</evidence>
<dbReference type="Pfam" id="PF00009">
    <property type="entry name" value="GTP_EFTU"/>
    <property type="match status" value="1"/>
</dbReference>
<keyword evidence="2" id="KW-0648">Protein biosynthesis</keyword>
<evidence type="ECO:0000313" key="5">
    <source>
        <dbReference type="EMBL" id="NNH72450.1"/>
    </source>
</evidence>
<keyword evidence="6" id="KW-1185">Reference proteome</keyword>
<dbReference type="GO" id="GO:0006412">
    <property type="term" value="P:translation"/>
    <property type="evidence" value="ECO:0007669"/>
    <property type="project" value="UniProtKB-KW"/>
</dbReference>
<dbReference type="GO" id="GO:0003924">
    <property type="term" value="F:GTPase activity"/>
    <property type="evidence" value="ECO:0007669"/>
    <property type="project" value="InterPro"/>
</dbReference>